<dbReference type="OrthoDB" id="7160681at2"/>
<evidence type="ECO:0000259" key="3">
    <source>
        <dbReference type="Pfam" id="PF04355"/>
    </source>
</evidence>
<dbReference type="EMBL" id="PHHC01000135">
    <property type="protein sequence ID" value="PPE03161.1"/>
    <property type="molecule type" value="Genomic_DNA"/>
</dbReference>
<dbReference type="Gene3D" id="3.30.1450.10">
    <property type="match status" value="1"/>
</dbReference>
<dbReference type="InterPro" id="IPR037873">
    <property type="entry name" value="BamE-like"/>
</dbReference>
<protein>
    <submittedName>
        <fullName evidence="4">SmpA / OmlA family protein</fullName>
    </submittedName>
</protein>
<evidence type="ECO:0000256" key="1">
    <source>
        <dbReference type="ARBA" id="ARBA00022729"/>
    </source>
</evidence>
<sequence>MASLKKNLEEWGILELITTTKNISLKILLTSCLLFGCDPERNVRGRVIPPEDLIQIQQGVGTLDKAQVEKLIGPASSVLSFDQHTWYYFNLFTETSAFFAPSIEKNQGFALLFTADGKLAKYIPNSGTHSLEIALKETALPSTHRKEFLKELFRHGGRFEKKAPPTRSRS</sequence>
<dbReference type="AlphaFoldDB" id="A0A2S5R745"/>
<name>A0A2S5R745_9PROT</name>
<organism evidence="4 5">
    <name type="scientific">Holospora curviuscula</name>
    <dbReference type="NCBI Taxonomy" id="1082868"/>
    <lineage>
        <taxon>Bacteria</taxon>
        <taxon>Pseudomonadati</taxon>
        <taxon>Pseudomonadota</taxon>
        <taxon>Alphaproteobacteria</taxon>
        <taxon>Holosporales</taxon>
        <taxon>Holosporaceae</taxon>
        <taxon>Holospora</taxon>
    </lineage>
</organism>
<dbReference type="Pfam" id="PF04355">
    <property type="entry name" value="BamE"/>
    <property type="match status" value="1"/>
</dbReference>
<dbReference type="GO" id="GO:0019867">
    <property type="term" value="C:outer membrane"/>
    <property type="evidence" value="ECO:0007669"/>
    <property type="project" value="InterPro"/>
</dbReference>
<evidence type="ECO:0000313" key="4">
    <source>
        <dbReference type="EMBL" id="PPE03161.1"/>
    </source>
</evidence>
<accession>A0A2S5R745</accession>
<dbReference type="InterPro" id="IPR007450">
    <property type="entry name" value="BamE_dom"/>
</dbReference>
<keyword evidence="5" id="KW-1185">Reference proteome</keyword>
<proteinExistence type="predicted"/>
<gene>
    <name evidence="4" type="ORF">HCUR_01400</name>
</gene>
<keyword evidence="2" id="KW-0472">Membrane</keyword>
<dbReference type="Proteomes" id="UP000239425">
    <property type="component" value="Unassembled WGS sequence"/>
</dbReference>
<evidence type="ECO:0000256" key="2">
    <source>
        <dbReference type="ARBA" id="ARBA00023136"/>
    </source>
</evidence>
<reference evidence="4 5" key="1">
    <citation type="submission" date="2017-11" db="EMBL/GenBank/DDBJ databases">
        <title>Comparative genomic analysis of Holospora spp., intranuclear symbionts of paramecia.</title>
        <authorList>
            <person name="Garushyants S.K."/>
            <person name="Beliavskaya A."/>
            <person name="Malko D.B."/>
            <person name="Logacheva M.D."/>
            <person name="Rautian M.S."/>
            <person name="Gelfand M.S."/>
        </authorList>
    </citation>
    <scope>NUCLEOTIDE SEQUENCE [LARGE SCALE GENOMIC DNA]</scope>
    <source>
        <strain evidence="5">02AZ16</strain>
    </source>
</reference>
<feature type="domain" description="Outer membrane protein assembly factor BamE" evidence="3">
    <location>
        <begin position="45"/>
        <end position="119"/>
    </location>
</feature>
<keyword evidence="1" id="KW-0732">Signal</keyword>
<comment type="caution">
    <text evidence="4">The sequence shown here is derived from an EMBL/GenBank/DDBJ whole genome shotgun (WGS) entry which is preliminary data.</text>
</comment>
<evidence type="ECO:0000313" key="5">
    <source>
        <dbReference type="Proteomes" id="UP000239425"/>
    </source>
</evidence>